<dbReference type="AlphaFoldDB" id="A0A9D1RA53"/>
<feature type="active site" evidence="6 7">
    <location>
        <position position="210"/>
    </location>
</feature>
<evidence type="ECO:0000256" key="2">
    <source>
        <dbReference type="ARBA" id="ARBA00022500"/>
    </source>
</evidence>
<feature type="domain" description="Response regulatory" evidence="10">
    <location>
        <begin position="8"/>
        <end position="122"/>
    </location>
</feature>
<dbReference type="Gene3D" id="3.40.50.2300">
    <property type="match status" value="1"/>
</dbReference>
<feature type="compositionally biased region" description="Polar residues" evidence="9">
    <location>
        <begin position="143"/>
        <end position="166"/>
    </location>
</feature>
<dbReference type="GO" id="GO:0005737">
    <property type="term" value="C:cytoplasm"/>
    <property type="evidence" value="ECO:0007669"/>
    <property type="project" value="UniProtKB-SubCell"/>
</dbReference>
<name>A0A9D1RA53_9FIRM</name>
<dbReference type="SUPFAM" id="SSF52738">
    <property type="entry name" value="Methylesterase CheB, C-terminal domain"/>
    <property type="match status" value="1"/>
</dbReference>
<dbReference type="SMART" id="SM00448">
    <property type="entry name" value="REC"/>
    <property type="match status" value="1"/>
</dbReference>
<dbReference type="CDD" id="cd17541">
    <property type="entry name" value="REC_CheB-like"/>
    <property type="match status" value="1"/>
</dbReference>
<dbReference type="PANTHER" id="PTHR42872">
    <property type="entry name" value="PROTEIN-GLUTAMATE METHYLESTERASE/PROTEIN-GLUTAMINE GLUTAMINASE"/>
    <property type="match status" value="1"/>
</dbReference>
<protein>
    <recommendedName>
        <fullName evidence="6">Protein-glutamate methylesterase/protein-glutamine glutaminase</fullName>
        <ecNumber evidence="6">3.1.1.61</ecNumber>
        <ecNumber evidence="6">3.5.1.44</ecNumber>
    </recommendedName>
</protein>
<dbReference type="Proteomes" id="UP000824263">
    <property type="component" value="Unassembled WGS sequence"/>
</dbReference>
<comment type="caution">
    <text evidence="12">The sequence shown here is derived from an EMBL/GenBank/DDBJ whole genome shotgun (WGS) entry which is preliminary data.</text>
</comment>
<evidence type="ECO:0000259" key="11">
    <source>
        <dbReference type="PROSITE" id="PS50122"/>
    </source>
</evidence>
<dbReference type="NCBIfam" id="NF001965">
    <property type="entry name" value="PRK00742.1"/>
    <property type="match status" value="1"/>
</dbReference>
<evidence type="ECO:0000256" key="9">
    <source>
        <dbReference type="SAM" id="MobiDB-lite"/>
    </source>
</evidence>
<reference evidence="12" key="2">
    <citation type="submission" date="2021-04" db="EMBL/GenBank/DDBJ databases">
        <authorList>
            <person name="Gilroy R."/>
        </authorList>
    </citation>
    <scope>NUCLEOTIDE SEQUENCE</scope>
    <source>
        <strain evidence="12">ChiSxjej1B13-11762</strain>
    </source>
</reference>
<evidence type="ECO:0000259" key="10">
    <source>
        <dbReference type="PROSITE" id="PS50110"/>
    </source>
</evidence>
<feature type="domain" description="CheB-type methylesterase" evidence="11">
    <location>
        <begin position="195"/>
        <end position="391"/>
    </location>
</feature>
<dbReference type="GO" id="GO:0000156">
    <property type="term" value="F:phosphorelay response regulator activity"/>
    <property type="evidence" value="ECO:0007669"/>
    <property type="project" value="InterPro"/>
</dbReference>
<dbReference type="GO" id="GO:0006935">
    <property type="term" value="P:chemotaxis"/>
    <property type="evidence" value="ECO:0007669"/>
    <property type="project" value="UniProtKB-UniRule"/>
</dbReference>
<dbReference type="EMBL" id="DXGF01000057">
    <property type="protein sequence ID" value="HIW83303.1"/>
    <property type="molecule type" value="Genomic_DNA"/>
</dbReference>
<evidence type="ECO:0000256" key="1">
    <source>
        <dbReference type="ARBA" id="ARBA00022490"/>
    </source>
</evidence>
<dbReference type="Pfam" id="PF00072">
    <property type="entry name" value="Response_reg"/>
    <property type="match status" value="1"/>
</dbReference>
<dbReference type="InterPro" id="IPR011006">
    <property type="entry name" value="CheY-like_superfamily"/>
</dbReference>
<comment type="similarity">
    <text evidence="6">Belongs to the CheB family.</text>
</comment>
<dbReference type="EC" id="3.1.1.61" evidence="6"/>
<evidence type="ECO:0000313" key="13">
    <source>
        <dbReference type="Proteomes" id="UP000824263"/>
    </source>
</evidence>
<sequence length="391" mass="41991">MNQDKPIKLLIVDDSIVFCRFLSTQLPKINPQIQVVGYSMNAYDAFKKVPSLNPNVISLDVEMPGLSGIDFLKKLIPSHPIPVVLVSSLNVGVFDALSYGAVDFVKKPDMSKDYTTEAFARNLASKLVIAASATVKVPRDSENSQAPSPASTGRSAVSRPSSSTPFAGSGQKEESSGSRINLPKFSADQLRINHPSSLKLKDTVIALGASTGGTEATLEILKDLPAETPGIVVTQHMPEGFTKMYSERLNRLCAMEVKEAEDGDIIRQGRVLIAPGGDRHMTVFKKGVSYYVRCRPGEKVNGHRPSVDVLFHSVADTVKSDAIGIILTGMGADGADGLLKMRQKGAYTIGQDKESCVVYGMPMVAERIGAVCTQSPCSKIATLLVNHLNTL</sequence>
<dbReference type="InterPro" id="IPR000673">
    <property type="entry name" value="Sig_transdc_resp-reg_Me-estase"/>
</dbReference>
<comment type="function">
    <text evidence="6">Involved in chemotaxis. Part of a chemotaxis signal transduction system that modulates chemotaxis in response to various stimuli. Catalyzes the demethylation of specific methylglutamate residues introduced into the chemoreceptors (methyl-accepting chemotaxis proteins or MCP) by CheR. Also mediates the irreversible deamidation of specific glutamine residues to glutamic acid.</text>
</comment>
<dbReference type="GO" id="GO:0050568">
    <property type="term" value="F:protein-glutamine glutaminase activity"/>
    <property type="evidence" value="ECO:0007669"/>
    <property type="project" value="UniProtKB-UniRule"/>
</dbReference>
<reference evidence="12" key="1">
    <citation type="journal article" date="2021" name="PeerJ">
        <title>Extensive microbial diversity within the chicken gut microbiome revealed by metagenomics and culture.</title>
        <authorList>
            <person name="Gilroy R."/>
            <person name="Ravi A."/>
            <person name="Getino M."/>
            <person name="Pursley I."/>
            <person name="Horton D.L."/>
            <person name="Alikhan N.F."/>
            <person name="Baker D."/>
            <person name="Gharbi K."/>
            <person name="Hall N."/>
            <person name="Watson M."/>
            <person name="Adriaenssens E.M."/>
            <person name="Foster-Nyarko E."/>
            <person name="Jarju S."/>
            <person name="Secka A."/>
            <person name="Antonio M."/>
            <person name="Oren A."/>
            <person name="Chaudhuri R.R."/>
            <person name="La Ragione R."/>
            <person name="Hildebrand F."/>
            <person name="Pallen M.J."/>
        </authorList>
    </citation>
    <scope>NUCLEOTIDE SEQUENCE</scope>
    <source>
        <strain evidence="12">ChiSxjej1B13-11762</strain>
    </source>
</reference>
<dbReference type="InterPro" id="IPR035909">
    <property type="entry name" value="CheB_C"/>
</dbReference>
<evidence type="ECO:0000256" key="6">
    <source>
        <dbReference type="HAMAP-Rule" id="MF_00099"/>
    </source>
</evidence>
<dbReference type="PROSITE" id="PS50122">
    <property type="entry name" value="CHEB"/>
    <property type="match status" value="1"/>
</dbReference>
<keyword evidence="2 6" id="KW-0145">Chemotaxis</keyword>
<comment type="domain">
    <text evidence="6">Contains a C-terminal catalytic domain, and an N-terminal region which modulates catalytic activity.</text>
</comment>
<evidence type="ECO:0000256" key="4">
    <source>
        <dbReference type="ARBA" id="ARBA00024867"/>
    </source>
</evidence>
<evidence type="ECO:0000256" key="7">
    <source>
        <dbReference type="PROSITE-ProRule" id="PRU00050"/>
    </source>
</evidence>
<dbReference type="CDD" id="cd16432">
    <property type="entry name" value="CheB_Rec"/>
    <property type="match status" value="1"/>
</dbReference>
<organism evidence="12 13">
    <name type="scientific">Candidatus Dorea gallistercoris</name>
    <dbReference type="NCBI Taxonomy" id="2838542"/>
    <lineage>
        <taxon>Bacteria</taxon>
        <taxon>Bacillati</taxon>
        <taxon>Bacillota</taxon>
        <taxon>Clostridia</taxon>
        <taxon>Lachnospirales</taxon>
        <taxon>Lachnospiraceae</taxon>
        <taxon>Dorea</taxon>
    </lineage>
</organism>
<feature type="active site" evidence="6 7">
    <location>
        <position position="236"/>
    </location>
</feature>
<evidence type="ECO:0000313" key="12">
    <source>
        <dbReference type="EMBL" id="HIW83303.1"/>
    </source>
</evidence>
<dbReference type="SUPFAM" id="SSF52172">
    <property type="entry name" value="CheY-like"/>
    <property type="match status" value="1"/>
</dbReference>
<dbReference type="Pfam" id="PF01339">
    <property type="entry name" value="CheB_methylest"/>
    <property type="match status" value="1"/>
</dbReference>
<dbReference type="Gene3D" id="3.40.50.180">
    <property type="entry name" value="Methylesterase CheB, C-terminal domain"/>
    <property type="match status" value="1"/>
</dbReference>
<dbReference type="InterPro" id="IPR008248">
    <property type="entry name" value="CheB-like"/>
</dbReference>
<dbReference type="HAMAP" id="MF_00099">
    <property type="entry name" value="CheB_chemtxs"/>
    <property type="match status" value="1"/>
</dbReference>
<dbReference type="GO" id="GO:0008984">
    <property type="term" value="F:protein-glutamate methylesterase activity"/>
    <property type="evidence" value="ECO:0007669"/>
    <property type="project" value="UniProtKB-UniRule"/>
</dbReference>
<evidence type="ECO:0000256" key="8">
    <source>
        <dbReference type="PROSITE-ProRule" id="PRU00169"/>
    </source>
</evidence>
<dbReference type="EC" id="3.5.1.44" evidence="6"/>
<dbReference type="InterPro" id="IPR001789">
    <property type="entry name" value="Sig_transdc_resp-reg_receiver"/>
</dbReference>
<feature type="region of interest" description="Disordered" evidence="9">
    <location>
        <begin position="138"/>
        <end position="179"/>
    </location>
</feature>
<evidence type="ECO:0000256" key="5">
    <source>
        <dbReference type="ARBA" id="ARBA00048267"/>
    </source>
</evidence>
<evidence type="ECO:0000256" key="3">
    <source>
        <dbReference type="ARBA" id="ARBA00022801"/>
    </source>
</evidence>
<dbReference type="PANTHER" id="PTHR42872:SF6">
    <property type="entry name" value="PROTEIN-GLUTAMATE METHYLESTERASE_PROTEIN-GLUTAMINE GLUTAMINASE"/>
    <property type="match status" value="1"/>
</dbReference>
<dbReference type="PROSITE" id="PS50110">
    <property type="entry name" value="RESPONSE_REGULATORY"/>
    <property type="match status" value="1"/>
</dbReference>
<comment type="catalytic activity">
    <reaction evidence="5 6">
        <text>[protein]-L-glutamate 5-O-methyl ester + H2O = L-glutamyl-[protein] + methanol + H(+)</text>
        <dbReference type="Rhea" id="RHEA:23236"/>
        <dbReference type="Rhea" id="RHEA-COMP:10208"/>
        <dbReference type="Rhea" id="RHEA-COMP:10311"/>
        <dbReference type="ChEBI" id="CHEBI:15377"/>
        <dbReference type="ChEBI" id="CHEBI:15378"/>
        <dbReference type="ChEBI" id="CHEBI:17790"/>
        <dbReference type="ChEBI" id="CHEBI:29973"/>
        <dbReference type="ChEBI" id="CHEBI:82795"/>
        <dbReference type="EC" id="3.1.1.61"/>
    </reaction>
</comment>
<feature type="modified residue" description="4-aspartylphosphate" evidence="6 8">
    <location>
        <position position="60"/>
    </location>
</feature>
<comment type="subcellular location">
    <subcellularLocation>
        <location evidence="6">Cytoplasm</location>
    </subcellularLocation>
</comment>
<keyword evidence="6 8" id="KW-0597">Phosphoprotein</keyword>
<feature type="active site" evidence="6 7">
    <location>
        <position position="333"/>
    </location>
</feature>
<proteinExistence type="inferred from homology"/>
<comment type="PTM">
    <text evidence="6">Phosphorylated by CheA. Phosphorylation of the N-terminal regulatory domain activates the methylesterase activity.</text>
</comment>
<gene>
    <name evidence="6" type="primary">cheB</name>
    <name evidence="12" type="ORF">H9873_03150</name>
</gene>
<accession>A0A9D1RA53</accession>
<comment type="function">
    <text evidence="4">May play the central regulatory role in sporulation. It may be an element of the effector pathway responsible for the activation of sporulation genes in response to nutritional stress. Spo0A may act in concert with spo0H (a sigma factor) to control the expression of some genes that are critical to the sporulation process.</text>
</comment>
<comment type="catalytic activity">
    <reaction evidence="6">
        <text>L-glutaminyl-[protein] + H2O = L-glutamyl-[protein] + NH4(+)</text>
        <dbReference type="Rhea" id="RHEA:16441"/>
        <dbReference type="Rhea" id="RHEA-COMP:10207"/>
        <dbReference type="Rhea" id="RHEA-COMP:10208"/>
        <dbReference type="ChEBI" id="CHEBI:15377"/>
        <dbReference type="ChEBI" id="CHEBI:28938"/>
        <dbReference type="ChEBI" id="CHEBI:29973"/>
        <dbReference type="ChEBI" id="CHEBI:30011"/>
        <dbReference type="EC" id="3.5.1.44"/>
    </reaction>
</comment>
<dbReference type="PIRSF" id="PIRSF000876">
    <property type="entry name" value="RR_chemtxs_CheB"/>
    <property type="match status" value="1"/>
</dbReference>
<keyword evidence="3 6" id="KW-0378">Hydrolase</keyword>
<keyword evidence="1 6" id="KW-0963">Cytoplasm</keyword>